<sequence length="310" mass="32270">MKNRVAVIGAGNVGASAALYIAERGLADVTLIDIVEGLPQGKALDILQATPLWHRGGRVEGSNDLGAVAGADVVVMTAGFPRKPGMSRTDLLKANADIVRPAAEAVKRGAPGAYVVVVTNPLDVMAHLFWKVTGFPRARVAGMAGILDSARFRAFLAAELGVSGTDVQAMVLGGHGDSMVPLPRYTTVGGIPITELLPQGRIAEIAQRTRDGGAEIVKLLKTGSAYYAPAMSAVEMVEAILTDQKRLVPCSALLQGEYGMKDLFLGVPVILGARGVEKIVELELSGDELAALRASGKQVIDSIAELAVGV</sequence>
<dbReference type="Gene3D" id="3.90.110.10">
    <property type="entry name" value="Lactate dehydrogenase/glycoside hydrolase, family 4, C-terminal"/>
    <property type="match status" value="1"/>
</dbReference>
<keyword evidence="3 4" id="KW-0520">NAD</keyword>
<dbReference type="FunFam" id="3.90.110.10:FF:000004">
    <property type="entry name" value="Malate dehydrogenase"/>
    <property type="match status" value="1"/>
</dbReference>
<organism evidence="10 11">
    <name type="scientific">Eiseniibacteriota bacterium</name>
    <dbReference type="NCBI Taxonomy" id="2212470"/>
    <lineage>
        <taxon>Bacteria</taxon>
        <taxon>Candidatus Eiseniibacteriota</taxon>
    </lineage>
</organism>
<evidence type="ECO:0000259" key="8">
    <source>
        <dbReference type="Pfam" id="PF00056"/>
    </source>
</evidence>
<dbReference type="SUPFAM" id="SSF51735">
    <property type="entry name" value="NAD(P)-binding Rossmann-fold domains"/>
    <property type="match status" value="1"/>
</dbReference>
<comment type="caution">
    <text evidence="10">The sequence shown here is derived from an EMBL/GenBank/DDBJ whole genome shotgun (WGS) entry which is preliminary data.</text>
</comment>
<dbReference type="AlphaFoldDB" id="A0A538SLX8"/>
<evidence type="ECO:0000313" key="10">
    <source>
        <dbReference type="EMBL" id="TMQ52371.1"/>
    </source>
</evidence>
<dbReference type="SUPFAM" id="SSF56327">
    <property type="entry name" value="LDH C-terminal domain-like"/>
    <property type="match status" value="1"/>
</dbReference>
<feature type="domain" description="Lactate/malate dehydrogenase C-terminal" evidence="9">
    <location>
        <begin position="147"/>
        <end position="305"/>
    </location>
</feature>
<comment type="function">
    <text evidence="4">Catalyzes the reversible oxidation of malate to oxaloacetate.</text>
</comment>
<feature type="binding site" evidence="4 6">
    <location>
        <position position="88"/>
    </location>
    <ligand>
        <name>substrate</name>
    </ligand>
</feature>
<evidence type="ECO:0000256" key="1">
    <source>
        <dbReference type="ARBA" id="ARBA00022532"/>
    </source>
</evidence>
<dbReference type="PRINTS" id="PR00086">
    <property type="entry name" value="LLDHDRGNASE"/>
</dbReference>
<feature type="active site" description="Proton acceptor" evidence="4 5">
    <location>
        <position position="175"/>
    </location>
</feature>
<dbReference type="Proteomes" id="UP000320184">
    <property type="component" value="Unassembled WGS sequence"/>
</dbReference>
<feature type="binding site" evidence="4 7">
    <location>
        <begin position="9"/>
        <end position="14"/>
    </location>
    <ligand>
        <name>NAD(+)</name>
        <dbReference type="ChEBI" id="CHEBI:57540"/>
    </ligand>
</feature>
<dbReference type="FunFam" id="3.40.50.720:FF:000018">
    <property type="entry name" value="Malate dehydrogenase"/>
    <property type="match status" value="1"/>
</dbReference>
<comment type="similarity">
    <text evidence="4">Belongs to the LDH/MDH superfamily. MDH type 3 family.</text>
</comment>
<evidence type="ECO:0000256" key="2">
    <source>
        <dbReference type="ARBA" id="ARBA00023002"/>
    </source>
</evidence>
<dbReference type="NCBIfam" id="NF004863">
    <property type="entry name" value="PRK06223.1"/>
    <property type="match status" value="1"/>
</dbReference>
<feature type="binding site" evidence="4 6">
    <location>
        <position position="82"/>
    </location>
    <ligand>
        <name>substrate</name>
    </ligand>
</feature>
<accession>A0A538SLX8</accession>
<dbReference type="InterPro" id="IPR001557">
    <property type="entry name" value="L-lactate/malate_DH"/>
</dbReference>
<evidence type="ECO:0000313" key="11">
    <source>
        <dbReference type="Proteomes" id="UP000320184"/>
    </source>
</evidence>
<keyword evidence="1 4" id="KW-0816">Tricarboxylic acid cycle</keyword>
<proteinExistence type="inferred from homology"/>
<feature type="binding site" evidence="4 7">
    <location>
        <position position="33"/>
    </location>
    <ligand>
        <name>NAD(+)</name>
        <dbReference type="ChEBI" id="CHEBI:57540"/>
    </ligand>
</feature>
<dbReference type="InterPro" id="IPR015955">
    <property type="entry name" value="Lactate_DH/Glyco_Ohase_4_C"/>
</dbReference>
<name>A0A538SLX8_UNCEI</name>
<evidence type="ECO:0000256" key="3">
    <source>
        <dbReference type="ARBA" id="ARBA00023027"/>
    </source>
</evidence>
<feature type="domain" description="Lactate/malate dehydrogenase N-terminal" evidence="8">
    <location>
        <begin position="4"/>
        <end position="142"/>
    </location>
</feature>
<evidence type="ECO:0000256" key="7">
    <source>
        <dbReference type="PIRSR" id="PIRSR000102-3"/>
    </source>
</evidence>
<dbReference type="GO" id="GO:0030060">
    <property type="term" value="F:L-malate dehydrogenase (NAD+) activity"/>
    <property type="evidence" value="ECO:0007669"/>
    <property type="project" value="UniProtKB-UniRule"/>
</dbReference>
<dbReference type="Pfam" id="PF00056">
    <property type="entry name" value="Ldh_1_N"/>
    <property type="match status" value="1"/>
</dbReference>
<dbReference type="CDD" id="cd01339">
    <property type="entry name" value="LDH-like_MDH"/>
    <property type="match status" value="1"/>
</dbReference>
<dbReference type="GO" id="GO:0006089">
    <property type="term" value="P:lactate metabolic process"/>
    <property type="evidence" value="ECO:0007669"/>
    <property type="project" value="TreeGrafter"/>
</dbReference>
<gene>
    <name evidence="4 10" type="primary">mdh</name>
    <name evidence="10" type="ORF">E6K73_03025</name>
</gene>
<dbReference type="PIRSF" id="PIRSF000102">
    <property type="entry name" value="Lac_mal_DH"/>
    <property type="match status" value="1"/>
</dbReference>
<dbReference type="PANTHER" id="PTHR43128">
    <property type="entry name" value="L-2-HYDROXYCARBOXYLATE DEHYDROGENASE (NAD(P)(+))"/>
    <property type="match status" value="1"/>
</dbReference>
<protein>
    <recommendedName>
        <fullName evidence="4">Malate dehydrogenase</fullName>
        <ecNumber evidence="4">1.1.1.37</ecNumber>
    </recommendedName>
</protein>
<dbReference type="GO" id="GO:0004459">
    <property type="term" value="F:L-lactate dehydrogenase (NAD+) activity"/>
    <property type="evidence" value="ECO:0007669"/>
    <property type="project" value="TreeGrafter"/>
</dbReference>
<dbReference type="NCBIfam" id="TIGR01763">
    <property type="entry name" value="MalateDH_bact"/>
    <property type="match status" value="1"/>
</dbReference>
<evidence type="ECO:0000256" key="5">
    <source>
        <dbReference type="PIRSR" id="PIRSR000102-1"/>
    </source>
</evidence>
<dbReference type="HAMAP" id="MF_00487">
    <property type="entry name" value="Malate_dehydrog_3"/>
    <property type="match status" value="1"/>
</dbReference>
<dbReference type="GO" id="GO:0006099">
    <property type="term" value="P:tricarboxylic acid cycle"/>
    <property type="evidence" value="ECO:0007669"/>
    <property type="project" value="UniProtKB-UniRule"/>
</dbReference>
<comment type="catalytic activity">
    <reaction evidence="4">
        <text>(S)-malate + NAD(+) = oxaloacetate + NADH + H(+)</text>
        <dbReference type="Rhea" id="RHEA:21432"/>
        <dbReference type="ChEBI" id="CHEBI:15378"/>
        <dbReference type="ChEBI" id="CHEBI:15589"/>
        <dbReference type="ChEBI" id="CHEBI:16452"/>
        <dbReference type="ChEBI" id="CHEBI:57540"/>
        <dbReference type="ChEBI" id="CHEBI:57945"/>
        <dbReference type="EC" id="1.1.1.37"/>
    </reaction>
</comment>
<dbReference type="InterPro" id="IPR001236">
    <property type="entry name" value="Lactate/malate_DH_N"/>
</dbReference>
<dbReference type="EMBL" id="VBOT01000035">
    <property type="protein sequence ID" value="TMQ52371.1"/>
    <property type="molecule type" value="Genomic_DNA"/>
</dbReference>
<dbReference type="Gene3D" id="3.40.50.720">
    <property type="entry name" value="NAD(P)-binding Rossmann-like Domain"/>
    <property type="match status" value="1"/>
</dbReference>
<evidence type="ECO:0000256" key="4">
    <source>
        <dbReference type="HAMAP-Rule" id="MF_00487"/>
    </source>
</evidence>
<dbReference type="EC" id="1.1.1.37" evidence="4"/>
<feature type="binding site" evidence="4 7">
    <location>
        <begin position="118"/>
        <end position="120"/>
    </location>
    <ligand>
        <name>NAD(+)</name>
        <dbReference type="ChEBI" id="CHEBI:57540"/>
    </ligand>
</feature>
<dbReference type="InterPro" id="IPR036291">
    <property type="entry name" value="NAD(P)-bd_dom_sf"/>
</dbReference>
<dbReference type="InterPro" id="IPR011275">
    <property type="entry name" value="Malate_DH_type3"/>
</dbReference>
<keyword evidence="2 4" id="KW-0560">Oxidoreductase</keyword>
<feature type="binding site" evidence="4 6">
    <location>
        <position position="120"/>
    </location>
    <ligand>
        <name>substrate</name>
    </ligand>
</feature>
<dbReference type="Pfam" id="PF02866">
    <property type="entry name" value="Ldh_1_C"/>
    <property type="match status" value="1"/>
</dbReference>
<reference evidence="10 11" key="1">
    <citation type="journal article" date="2019" name="Nat. Microbiol.">
        <title>Mediterranean grassland soil C-N compound turnover is dependent on rainfall and depth, and is mediated by genomically divergent microorganisms.</title>
        <authorList>
            <person name="Diamond S."/>
            <person name="Andeer P.F."/>
            <person name="Li Z."/>
            <person name="Crits-Christoph A."/>
            <person name="Burstein D."/>
            <person name="Anantharaman K."/>
            <person name="Lane K.R."/>
            <person name="Thomas B.C."/>
            <person name="Pan C."/>
            <person name="Northen T.R."/>
            <person name="Banfield J.F."/>
        </authorList>
    </citation>
    <scope>NUCLEOTIDE SEQUENCE [LARGE SCALE GENOMIC DNA]</scope>
    <source>
        <strain evidence="10">WS_3</strain>
    </source>
</reference>
<evidence type="ECO:0000259" key="9">
    <source>
        <dbReference type="Pfam" id="PF02866"/>
    </source>
</evidence>
<dbReference type="InterPro" id="IPR022383">
    <property type="entry name" value="Lactate/malate_DH_C"/>
</dbReference>
<evidence type="ECO:0000256" key="6">
    <source>
        <dbReference type="PIRSR" id="PIRSR000102-2"/>
    </source>
</evidence>
<dbReference type="PANTHER" id="PTHR43128:SF16">
    <property type="entry name" value="L-LACTATE DEHYDROGENASE"/>
    <property type="match status" value="1"/>
</dbReference>
<feature type="binding site" evidence="4 7">
    <location>
        <position position="95"/>
    </location>
    <ligand>
        <name>NAD(+)</name>
        <dbReference type="ChEBI" id="CHEBI:57540"/>
    </ligand>
</feature>
<feature type="binding site" evidence="4 6">
    <location>
        <position position="151"/>
    </location>
    <ligand>
        <name>substrate</name>
    </ligand>
</feature>